<keyword evidence="2" id="KW-1185">Reference proteome</keyword>
<protein>
    <submittedName>
        <fullName evidence="1">DNA alkylation repair protein</fullName>
    </submittedName>
</protein>
<dbReference type="InterPro" id="IPR016024">
    <property type="entry name" value="ARM-type_fold"/>
</dbReference>
<dbReference type="Gene3D" id="1.25.10.90">
    <property type="match status" value="1"/>
</dbReference>
<dbReference type="EMBL" id="BAABHA010000010">
    <property type="protein sequence ID" value="GAA4385299.1"/>
    <property type="molecule type" value="Genomic_DNA"/>
</dbReference>
<dbReference type="PANTHER" id="PTHR41291:SF1">
    <property type="entry name" value="DNA ALKYLATION REPAIR PROTEIN"/>
    <property type="match status" value="1"/>
</dbReference>
<dbReference type="Proteomes" id="UP001500454">
    <property type="component" value="Unassembled WGS sequence"/>
</dbReference>
<reference evidence="2" key="1">
    <citation type="journal article" date="2019" name="Int. J. Syst. Evol. Microbiol.">
        <title>The Global Catalogue of Microorganisms (GCM) 10K type strain sequencing project: providing services to taxonomists for standard genome sequencing and annotation.</title>
        <authorList>
            <consortium name="The Broad Institute Genomics Platform"/>
            <consortium name="The Broad Institute Genome Sequencing Center for Infectious Disease"/>
            <person name="Wu L."/>
            <person name="Ma J."/>
        </authorList>
    </citation>
    <scope>NUCLEOTIDE SEQUENCE [LARGE SCALE GENOMIC DNA]</scope>
    <source>
        <strain evidence="2">JCM 17924</strain>
    </source>
</reference>
<dbReference type="InterPro" id="IPR014825">
    <property type="entry name" value="DNA_alkylation"/>
</dbReference>
<proteinExistence type="predicted"/>
<sequence>MTFEEIYAQLQALGTEQNRKIYRRHGASGDLFGVSFANFSQLKKQLTGRGKDAAHAHALAQQLWATRNFDAQLLATMIADPRQLTEVAADAWAADTHCHMLADALATLVGGTQYAQGKVREWTSSPGEMHQRIGYSLLNGLALRSSALPDSFFEPFIARIEAGIAVAPNRAKEAMNNCLIGMGSRNETLRQQVEAAADRIGPVSIDHGDTSCQTFEVRPYLAKVWARKTKSVPAV</sequence>
<accession>A0ABP8J577</accession>
<evidence type="ECO:0000313" key="1">
    <source>
        <dbReference type="EMBL" id="GAA4385299.1"/>
    </source>
</evidence>
<dbReference type="Pfam" id="PF08713">
    <property type="entry name" value="DNA_alkylation"/>
    <property type="match status" value="1"/>
</dbReference>
<gene>
    <name evidence="1" type="ORF">GCM10023186_28520</name>
</gene>
<dbReference type="SUPFAM" id="SSF48371">
    <property type="entry name" value="ARM repeat"/>
    <property type="match status" value="1"/>
</dbReference>
<name>A0ABP8J577_9BACT</name>
<comment type="caution">
    <text evidence="1">The sequence shown here is derived from an EMBL/GenBank/DDBJ whole genome shotgun (WGS) entry which is preliminary data.</text>
</comment>
<evidence type="ECO:0000313" key="2">
    <source>
        <dbReference type="Proteomes" id="UP001500454"/>
    </source>
</evidence>
<dbReference type="PANTHER" id="PTHR41291">
    <property type="entry name" value="DNA ALKYLATION REPAIR PROTEIN"/>
    <property type="match status" value="1"/>
</dbReference>
<organism evidence="1 2">
    <name type="scientific">Hymenobacter koreensis</name>
    <dbReference type="NCBI Taxonomy" id="1084523"/>
    <lineage>
        <taxon>Bacteria</taxon>
        <taxon>Pseudomonadati</taxon>
        <taxon>Bacteroidota</taxon>
        <taxon>Cytophagia</taxon>
        <taxon>Cytophagales</taxon>
        <taxon>Hymenobacteraceae</taxon>
        <taxon>Hymenobacter</taxon>
    </lineage>
</organism>
<dbReference type="RefSeq" id="WP_345225305.1">
    <property type="nucleotide sequence ID" value="NZ_BAABHA010000010.1"/>
</dbReference>